<dbReference type="RefSeq" id="WP_115091289.1">
    <property type="nucleotide sequence ID" value="NZ_CP068107.1"/>
</dbReference>
<proteinExistence type="predicted"/>
<dbReference type="AlphaFoldDB" id="A0A378RMX1"/>
<dbReference type="PROSITE" id="PS51257">
    <property type="entry name" value="PROKAR_LIPOPROTEIN"/>
    <property type="match status" value="1"/>
</dbReference>
<organism evidence="1 2">
    <name type="scientific">Myroides odoratus</name>
    <name type="common">Flavobacterium odoratum</name>
    <dbReference type="NCBI Taxonomy" id="256"/>
    <lineage>
        <taxon>Bacteria</taxon>
        <taxon>Pseudomonadati</taxon>
        <taxon>Bacteroidota</taxon>
        <taxon>Flavobacteriia</taxon>
        <taxon>Flavobacteriales</taxon>
        <taxon>Flavobacteriaceae</taxon>
        <taxon>Myroides</taxon>
    </lineage>
</organism>
<accession>A0A378RMX1</accession>
<evidence type="ECO:0000313" key="2">
    <source>
        <dbReference type="Proteomes" id="UP000255024"/>
    </source>
</evidence>
<keyword evidence="2" id="KW-1185">Reference proteome</keyword>
<name>A0A378RMX1_MYROD</name>
<gene>
    <name evidence="1" type="ORF">NCTC11179_01866</name>
</gene>
<sequence>MKKIFFLAIGCAFLTVSCSNEPENIGNLNDSHNKTELADYSVIKESDEYKAIDKLYMDYIYEIIDIKQFLYSNDSFDIAVTFLLSIGEYSFGGYTTQEEIMAYALTKYFEIKNS</sequence>
<dbReference type="EMBL" id="UGQL01000001">
    <property type="protein sequence ID" value="STZ28324.1"/>
    <property type="molecule type" value="Genomic_DNA"/>
</dbReference>
<evidence type="ECO:0000313" key="1">
    <source>
        <dbReference type="EMBL" id="STZ28324.1"/>
    </source>
</evidence>
<protein>
    <submittedName>
        <fullName evidence="1">Uncharacterized protein</fullName>
    </submittedName>
</protein>
<reference evidence="1 2" key="1">
    <citation type="submission" date="2018-06" db="EMBL/GenBank/DDBJ databases">
        <authorList>
            <consortium name="Pathogen Informatics"/>
            <person name="Doyle S."/>
        </authorList>
    </citation>
    <scope>NUCLEOTIDE SEQUENCE [LARGE SCALE GENOMIC DNA]</scope>
    <source>
        <strain evidence="1 2">NCTC11179</strain>
    </source>
</reference>
<dbReference type="Proteomes" id="UP000255024">
    <property type="component" value="Unassembled WGS sequence"/>
</dbReference>